<evidence type="ECO:0000313" key="2">
    <source>
        <dbReference type="EMBL" id="MCW9706190.1"/>
    </source>
</evidence>
<gene>
    <name evidence="2" type="ORF">J6I44_04970</name>
</gene>
<proteinExistence type="predicted"/>
<feature type="domain" description="Oxidoreductase-like" evidence="1">
    <location>
        <begin position="3"/>
        <end position="39"/>
    </location>
</feature>
<dbReference type="InterPro" id="IPR039251">
    <property type="entry name" value="OXLD1"/>
</dbReference>
<dbReference type="PANTHER" id="PTHR21193">
    <property type="entry name" value="OXIDOREDUCTASE-LIKE DOMAIN-CONTAINING PROTEIN 1"/>
    <property type="match status" value="1"/>
</dbReference>
<evidence type="ECO:0000259" key="1">
    <source>
        <dbReference type="Pfam" id="PF09791"/>
    </source>
</evidence>
<dbReference type="PANTHER" id="PTHR21193:SF3">
    <property type="entry name" value="OXIDOREDUCTASE-LIKE DOMAIN-CONTAINING PROTEIN 1"/>
    <property type="match status" value="1"/>
</dbReference>
<dbReference type="Proteomes" id="UP001207918">
    <property type="component" value="Unassembled WGS sequence"/>
</dbReference>
<reference evidence="2 3" key="1">
    <citation type="submission" date="2021-03" db="EMBL/GenBank/DDBJ databases">
        <title>Aliifodinibius sp. nov., a new bacterium isolated from saline soil.</title>
        <authorList>
            <person name="Galisteo C."/>
            <person name="De La Haba R."/>
            <person name="Sanchez-Porro C."/>
            <person name="Ventosa A."/>
        </authorList>
    </citation>
    <scope>NUCLEOTIDE SEQUENCE [LARGE SCALE GENOMIC DNA]</scope>
    <source>
        <strain evidence="2 3">1BSP15-2V2</strain>
    </source>
</reference>
<accession>A0ABT3PJS0</accession>
<name>A0ABT3PJS0_9BACT</name>
<keyword evidence="3" id="KW-1185">Reference proteome</keyword>
<organism evidence="2 3">
    <name type="scientific">Fodinibius salsisoli</name>
    <dbReference type="NCBI Taxonomy" id="2820877"/>
    <lineage>
        <taxon>Bacteria</taxon>
        <taxon>Pseudomonadati</taxon>
        <taxon>Balneolota</taxon>
        <taxon>Balneolia</taxon>
        <taxon>Balneolales</taxon>
        <taxon>Balneolaceae</taxon>
        <taxon>Fodinibius</taxon>
    </lineage>
</organism>
<dbReference type="Pfam" id="PF09791">
    <property type="entry name" value="Oxidored-like"/>
    <property type="match status" value="1"/>
</dbReference>
<sequence>MKKPEPPLPTDCCGSGCTRCVYDMYKDHLAIYKEWKKEQEEKKNKEIKTVEK</sequence>
<protein>
    <recommendedName>
        <fullName evidence="1">Oxidoreductase-like domain-containing protein</fullName>
    </recommendedName>
</protein>
<comment type="caution">
    <text evidence="2">The sequence shown here is derived from an EMBL/GenBank/DDBJ whole genome shotgun (WGS) entry which is preliminary data.</text>
</comment>
<evidence type="ECO:0000313" key="3">
    <source>
        <dbReference type="Proteomes" id="UP001207918"/>
    </source>
</evidence>
<dbReference type="EMBL" id="JAGGJA010000003">
    <property type="protein sequence ID" value="MCW9706190.1"/>
    <property type="molecule type" value="Genomic_DNA"/>
</dbReference>
<dbReference type="InterPro" id="IPR019180">
    <property type="entry name" value="Oxidoreductase-like_N"/>
</dbReference>
<dbReference type="RefSeq" id="WP_350356677.1">
    <property type="nucleotide sequence ID" value="NZ_JAGGJA010000003.1"/>
</dbReference>